<dbReference type="Proteomes" id="UP000241808">
    <property type="component" value="Unassembled WGS sequence"/>
</dbReference>
<dbReference type="SUPFAM" id="SSF56954">
    <property type="entry name" value="Outer membrane efflux proteins (OEP)"/>
    <property type="match status" value="1"/>
</dbReference>
<keyword evidence="7" id="KW-0998">Cell outer membrane</keyword>
<dbReference type="AlphaFoldDB" id="A0A2T4YWY7"/>
<keyword evidence="8" id="KW-0732">Signal</keyword>
<accession>A0A2T4YWY7</accession>
<dbReference type="NCBIfam" id="TIGR01844">
    <property type="entry name" value="type_I_sec_TolC"/>
    <property type="match status" value="1"/>
</dbReference>
<evidence type="ECO:0000256" key="5">
    <source>
        <dbReference type="ARBA" id="ARBA00022692"/>
    </source>
</evidence>
<feature type="signal peptide" evidence="8">
    <location>
        <begin position="1"/>
        <end position="35"/>
    </location>
</feature>
<organism evidence="9 10">
    <name type="scientific">Phreatobacter oligotrophus</name>
    <dbReference type="NCBI Taxonomy" id="1122261"/>
    <lineage>
        <taxon>Bacteria</taxon>
        <taxon>Pseudomonadati</taxon>
        <taxon>Pseudomonadota</taxon>
        <taxon>Alphaproteobacteria</taxon>
        <taxon>Hyphomicrobiales</taxon>
        <taxon>Phreatobacteraceae</taxon>
        <taxon>Phreatobacter</taxon>
    </lineage>
</organism>
<name>A0A2T4YWY7_9HYPH</name>
<evidence type="ECO:0000256" key="6">
    <source>
        <dbReference type="ARBA" id="ARBA00023136"/>
    </source>
</evidence>
<evidence type="ECO:0000313" key="10">
    <source>
        <dbReference type="Proteomes" id="UP000241808"/>
    </source>
</evidence>
<keyword evidence="5" id="KW-0812">Transmembrane</keyword>
<keyword evidence="3" id="KW-0813">Transport</keyword>
<dbReference type="EMBL" id="PZZL01000019">
    <property type="protein sequence ID" value="PTM49300.1"/>
    <property type="molecule type" value="Genomic_DNA"/>
</dbReference>
<evidence type="ECO:0000256" key="8">
    <source>
        <dbReference type="SAM" id="SignalP"/>
    </source>
</evidence>
<evidence type="ECO:0000256" key="3">
    <source>
        <dbReference type="ARBA" id="ARBA00022448"/>
    </source>
</evidence>
<evidence type="ECO:0000256" key="4">
    <source>
        <dbReference type="ARBA" id="ARBA00022452"/>
    </source>
</evidence>
<feature type="chain" id="PRO_5015513524" evidence="8">
    <location>
        <begin position="36"/>
        <end position="508"/>
    </location>
</feature>
<dbReference type="GO" id="GO:0015562">
    <property type="term" value="F:efflux transmembrane transporter activity"/>
    <property type="evidence" value="ECO:0007669"/>
    <property type="project" value="InterPro"/>
</dbReference>
<dbReference type="InterPro" id="IPR051906">
    <property type="entry name" value="TolC-like"/>
</dbReference>
<dbReference type="GO" id="GO:0009279">
    <property type="term" value="C:cell outer membrane"/>
    <property type="evidence" value="ECO:0007669"/>
    <property type="project" value="UniProtKB-SubCell"/>
</dbReference>
<dbReference type="Gene3D" id="1.20.1600.10">
    <property type="entry name" value="Outer membrane efflux proteins (OEP)"/>
    <property type="match status" value="1"/>
</dbReference>
<dbReference type="PANTHER" id="PTHR30026:SF22">
    <property type="entry name" value="OUTER MEMBRANE EFFLUX PROTEIN"/>
    <property type="match status" value="1"/>
</dbReference>
<dbReference type="PROSITE" id="PS51318">
    <property type="entry name" value="TAT"/>
    <property type="match status" value="1"/>
</dbReference>
<evidence type="ECO:0000256" key="1">
    <source>
        <dbReference type="ARBA" id="ARBA00004442"/>
    </source>
</evidence>
<dbReference type="Pfam" id="PF02321">
    <property type="entry name" value="OEP"/>
    <property type="match status" value="2"/>
</dbReference>
<evidence type="ECO:0000313" key="9">
    <source>
        <dbReference type="EMBL" id="PTM49300.1"/>
    </source>
</evidence>
<evidence type="ECO:0000256" key="7">
    <source>
        <dbReference type="ARBA" id="ARBA00023237"/>
    </source>
</evidence>
<keyword evidence="10" id="KW-1185">Reference proteome</keyword>
<dbReference type="InterPro" id="IPR003423">
    <property type="entry name" value="OMP_efflux"/>
</dbReference>
<evidence type="ECO:0000256" key="2">
    <source>
        <dbReference type="ARBA" id="ARBA00007613"/>
    </source>
</evidence>
<dbReference type="OrthoDB" id="9789368at2"/>
<dbReference type="InterPro" id="IPR006311">
    <property type="entry name" value="TAT_signal"/>
</dbReference>
<dbReference type="PANTHER" id="PTHR30026">
    <property type="entry name" value="OUTER MEMBRANE PROTEIN TOLC"/>
    <property type="match status" value="1"/>
</dbReference>
<keyword evidence="4" id="KW-1134">Transmembrane beta strand</keyword>
<comment type="similarity">
    <text evidence="2">Belongs to the outer membrane factor (OMF) (TC 1.B.17) family.</text>
</comment>
<protein>
    <submittedName>
        <fullName evidence="9">Outer membrane protein</fullName>
    </submittedName>
</protein>
<dbReference type="RefSeq" id="WP_108179521.1">
    <property type="nucleotide sequence ID" value="NZ_PZZL01000019.1"/>
</dbReference>
<reference evidence="9 10" key="1">
    <citation type="submission" date="2018-04" db="EMBL/GenBank/DDBJ databases">
        <title>Genomic Encyclopedia of Archaeal and Bacterial Type Strains, Phase II (KMG-II): from individual species to whole genera.</title>
        <authorList>
            <person name="Goeker M."/>
        </authorList>
    </citation>
    <scope>NUCLEOTIDE SEQUENCE [LARGE SCALE GENOMIC DNA]</scope>
    <source>
        <strain evidence="9 10">DSM 25521</strain>
    </source>
</reference>
<sequence length="508" mass="53446">MTGLPLHRRRALSGVSLRVLLAAALAASLVAPAWAEGAPRPAQRSRVAAQPVGVTSLEAALARAFASNPDIQAQRGQVRATNETIAQARSAGLPQVSATAYAGVLATRSIMRGPPNTVDSATLGQRGVALTATQTLFDGWRTQNSVVQAQRLTEGQKQQLRAIEQSILLDVATSYVAVLTGHALVDVQRRNIGFLSTTLANARTRLASGVATPTDVSQAEARLSRGQADLSAVEADLQIARDRFARLVGAPAGAQLRPVRPLQALLPQSREAARDVAGTGNPAVLAAMEQVRAADAAVRIAQGQMLPQLAVQGQVSRDYDTATDTRRVDSAQMVGRVTVPLYSGGGQEAQVRQAQELLGAARLQLDSARLQARSAAFAGYTAYLNAGATIRAATAESQAAQVSVEGMQKQVDAGVRTLVELLNAQQDLVIARGRLIQAHGDRIVATFTILAATGRLEPARLGIASLVPAGQPVAPARSDWDVRGDAWHDLRTVPPAETRPSQQKRSGN</sequence>
<keyword evidence="6" id="KW-0472">Membrane</keyword>
<proteinExistence type="inferred from homology"/>
<gene>
    <name evidence="9" type="ORF">C8P69_11914</name>
</gene>
<comment type="caution">
    <text evidence="9">The sequence shown here is derived from an EMBL/GenBank/DDBJ whole genome shotgun (WGS) entry which is preliminary data.</text>
</comment>
<dbReference type="GO" id="GO:1990281">
    <property type="term" value="C:efflux pump complex"/>
    <property type="evidence" value="ECO:0007669"/>
    <property type="project" value="TreeGrafter"/>
</dbReference>
<dbReference type="GO" id="GO:0015288">
    <property type="term" value="F:porin activity"/>
    <property type="evidence" value="ECO:0007669"/>
    <property type="project" value="TreeGrafter"/>
</dbReference>
<dbReference type="InterPro" id="IPR010130">
    <property type="entry name" value="T1SS_OMP_TolC"/>
</dbReference>
<comment type="subcellular location">
    <subcellularLocation>
        <location evidence="1">Cell outer membrane</location>
    </subcellularLocation>
</comment>